<protein>
    <recommendedName>
        <fullName evidence="3">DUF4440 domain-containing protein</fullName>
    </recommendedName>
</protein>
<dbReference type="InterPro" id="IPR032710">
    <property type="entry name" value="NTF2-like_dom_sf"/>
</dbReference>
<evidence type="ECO:0008006" key="3">
    <source>
        <dbReference type="Google" id="ProtNLM"/>
    </source>
</evidence>
<dbReference type="EMBL" id="CP012040">
    <property type="protein sequence ID" value="AKP52233.1"/>
    <property type="molecule type" value="Genomic_DNA"/>
</dbReference>
<dbReference type="STRING" id="320787.CA2015_2825"/>
<reference evidence="1 2" key="1">
    <citation type="submission" date="2015-07" db="EMBL/GenBank/DDBJ databases">
        <authorList>
            <person name="Kim K.M."/>
        </authorList>
    </citation>
    <scope>NUCLEOTIDE SEQUENCE [LARGE SCALE GENOMIC DNA]</scope>
    <source>
        <strain evidence="1 2">KCTC 12363</strain>
    </source>
</reference>
<accession>A0A0H4PHA0</accession>
<dbReference type="SUPFAM" id="SSF54427">
    <property type="entry name" value="NTF2-like"/>
    <property type="match status" value="1"/>
</dbReference>
<dbReference type="AlphaFoldDB" id="A0A0H4PHA0"/>
<dbReference type="Proteomes" id="UP000036520">
    <property type="component" value="Chromosome"/>
</dbReference>
<organism evidence="1 2">
    <name type="scientific">Cyclobacterium amurskyense</name>
    <dbReference type="NCBI Taxonomy" id="320787"/>
    <lineage>
        <taxon>Bacteria</taxon>
        <taxon>Pseudomonadati</taxon>
        <taxon>Bacteroidota</taxon>
        <taxon>Cytophagia</taxon>
        <taxon>Cytophagales</taxon>
        <taxon>Cyclobacteriaceae</taxon>
        <taxon>Cyclobacterium</taxon>
    </lineage>
</organism>
<gene>
    <name evidence="1" type="ORF">CA2015_2825</name>
</gene>
<dbReference type="Gene3D" id="3.10.450.50">
    <property type="match status" value="1"/>
</dbReference>
<evidence type="ECO:0000313" key="1">
    <source>
        <dbReference type="EMBL" id="AKP52233.1"/>
    </source>
</evidence>
<sequence>MSGSSLLNPLGMRHILIVIIFVLGVQTTNAQTLSEPDSLQVINKINDWNQGWKIKDVKLACKWYSKNADFTNAFGFNMIGQEAIQQYLTRVFGFDFVMAGNTVQTSLKFKKISDKAILVITTVERMGQETADNISLGTRNTTHYRLFEKTDQWEITAHLISDARSTASEKH</sequence>
<proteinExistence type="predicted"/>
<name>A0A0H4PHA0_9BACT</name>
<evidence type="ECO:0000313" key="2">
    <source>
        <dbReference type="Proteomes" id="UP000036520"/>
    </source>
</evidence>
<keyword evidence="2" id="KW-1185">Reference proteome</keyword>
<dbReference type="KEGG" id="camu:CA2015_2825"/>